<dbReference type="EMBL" id="JASCZI010002421">
    <property type="protein sequence ID" value="MED6116166.1"/>
    <property type="molecule type" value="Genomic_DNA"/>
</dbReference>
<proteinExistence type="predicted"/>
<keyword evidence="3" id="KW-1185">Reference proteome</keyword>
<gene>
    <name evidence="2" type="ORF">PIB30_097660</name>
</gene>
<protein>
    <recommendedName>
        <fullName evidence="1">RNase H type-1 domain-containing protein</fullName>
    </recommendedName>
</protein>
<dbReference type="Proteomes" id="UP001341840">
    <property type="component" value="Unassembled WGS sequence"/>
</dbReference>
<reference evidence="2 3" key="1">
    <citation type="journal article" date="2023" name="Plants (Basel)">
        <title>Bridging the Gap: Combining Genomics and Transcriptomics Approaches to Understand Stylosanthes scabra, an Orphan Legume from the Brazilian Caatinga.</title>
        <authorList>
            <person name="Ferreira-Neto J.R.C."/>
            <person name="da Silva M.D."/>
            <person name="Binneck E."/>
            <person name="de Melo N.F."/>
            <person name="da Silva R.H."/>
            <person name="de Melo A.L.T.M."/>
            <person name="Pandolfi V."/>
            <person name="Bustamante F.O."/>
            <person name="Brasileiro-Vidal A.C."/>
            <person name="Benko-Iseppon A.M."/>
        </authorList>
    </citation>
    <scope>NUCLEOTIDE SEQUENCE [LARGE SCALE GENOMIC DNA]</scope>
    <source>
        <tissue evidence="2">Leaves</tissue>
    </source>
</reference>
<organism evidence="2 3">
    <name type="scientific">Stylosanthes scabra</name>
    <dbReference type="NCBI Taxonomy" id="79078"/>
    <lineage>
        <taxon>Eukaryota</taxon>
        <taxon>Viridiplantae</taxon>
        <taxon>Streptophyta</taxon>
        <taxon>Embryophyta</taxon>
        <taxon>Tracheophyta</taxon>
        <taxon>Spermatophyta</taxon>
        <taxon>Magnoliopsida</taxon>
        <taxon>eudicotyledons</taxon>
        <taxon>Gunneridae</taxon>
        <taxon>Pentapetalae</taxon>
        <taxon>rosids</taxon>
        <taxon>fabids</taxon>
        <taxon>Fabales</taxon>
        <taxon>Fabaceae</taxon>
        <taxon>Papilionoideae</taxon>
        <taxon>50 kb inversion clade</taxon>
        <taxon>dalbergioids sensu lato</taxon>
        <taxon>Dalbergieae</taxon>
        <taxon>Pterocarpus clade</taxon>
        <taxon>Stylosanthes</taxon>
    </lineage>
</organism>
<evidence type="ECO:0000313" key="2">
    <source>
        <dbReference type="EMBL" id="MED6116166.1"/>
    </source>
</evidence>
<comment type="caution">
    <text evidence="2">The sequence shown here is derived from an EMBL/GenBank/DDBJ whole genome shotgun (WGS) entry which is preliminary data.</text>
</comment>
<evidence type="ECO:0000313" key="3">
    <source>
        <dbReference type="Proteomes" id="UP001341840"/>
    </source>
</evidence>
<feature type="domain" description="RNase H type-1" evidence="1">
    <location>
        <begin position="88"/>
        <end position="155"/>
    </location>
</feature>
<dbReference type="InterPro" id="IPR002156">
    <property type="entry name" value="RNaseH_domain"/>
</dbReference>
<name>A0ABU6QXE6_9FABA</name>
<evidence type="ECO:0000259" key="1">
    <source>
        <dbReference type="Pfam" id="PF13456"/>
    </source>
</evidence>
<dbReference type="Pfam" id="PF13456">
    <property type="entry name" value="RVT_3"/>
    <property type="match status" value="1"/>
</dbReference>
<accession>A0ABU6QXE6</accession>
<sequence>MDLSLNMLSWVLKNLKQHEFLFSAAIWWIWRARNNDVFNSDSHWNLEKSLRQTRKAAFEFKKVSSTSFLSLTPPPITYAWIPPPSSIFKCGCKDVICKTDCIDAYLLVNKTHSSMDTTINDLLVKIHDAIHWDWSVSILPIQRTTNRVADLLARRTTSLRLRYTE</sequence>